<gene>
    <name evidence="1" type="ORF">M231_04932</name>
</gene>
<dbReference type="OrthoDB" id="2014201at2759"/>
<accession>A0A4Q1BJG1</accession>
<name>A0A4Q1BJG1_TREME</name>
<dbReference type="Proteomes" id="UP000289152">
    <property type="component" value="Unassembled WGS sequence"/>
</dbReference>
<reference evidence="1 2" key="1">
    <citation type="submission" date="2016-06" db="EMBL/GenBank/DDBJ databases">
        <title>Evolution of pathogenesis and genome organization in the Tremellales.</title>
        <authorList>
            <person name="Cuomo C."/>
            <person name="Litvintseva A."/>
            <person name="Heitman J."/>
            <person name="Chen Y."/>
            <person name="Sun S."/>
            <person name="Springer D."/>
            <person name="Dromer F."/>
            <person name="Young S."/>
            <person name="Zeng Q."/>
            <person name="Chapman S."/>
            <person name="Gujja S."/>
            <person name="Saif S."/>
            <person name="Birren B."/>
        </authorList>
    </citation>
    <scope>NUCLEOTIDE SEQUENCE [LARGE SCALE GENOMIC DNA]</scope>
    <source>
        <strain evidence="1 2">ATCC 28783</strain>
    </source>
</reference>
<dbReference type="EMBL" id="SDIL01000060">
    <property type="protein sequence ID" value="RXK37776.1"/>
    <property type="molecule type" value="Genomic_DNA"/>
</dbReference>
<dbReference type="InterPro" id="IPR029044">
    <property type="entry name" value="Nucleotide-diphossugar_trans"/>
</dbReference>
<dbReference type="AlphaFoldDB" id="A0A4Q1BJG1"/>
<dbReference type="SUPFAM" id="SSF53448">
    <property type="entry name" value="Nucleotide-diphospho-sugar transferases"/>
    <property type="match status" value="1"/>
</dbReference>
<dbReference type="InterPro" id="IPR050587">
    <property type="entry name" value="GNT1/Glycosyltrans_8"/>
</dbReference>
<dbReference type="InParanoid" id="A0A4Q1BJG1"/>
<protein>
    <submittedName>
        <fullName evidence="1">Uncharacterized protein</fullName>
    </submittedName>
</protein>
<dbReference type="PANTHER" id="PTHR11183">
    <property type="entry name" value="GLYCOGENIN SUBFAMILY MEMBER"/>
    <property type="match status" value="1"/>
</dbReference>
<dbReference type="VEuPathDB" id="FungiDB:TREMEDRAFT_17181"/>
<dbReference type="STRING" id="5217.A0A4Q1BJG1"/>
<dbReference type="Gene3D" id="3.90.550.10">
    <property type="entry name" value="Spore Coat Polysaccharide Biosynthesis Protein SpsA, Chain A"/>
    <property type="match status" value="1"/>
</dbReference>
<evidence type="ECO:0000313" key="2">
    <source>
        <dbReference type="Proteomes" id="UP000289152"/>
    </source>
</evidence>
<organism evidence="1 2">
    <name type="scientific">Tremella mesenterica</name>
    <name type="common">Jelly fungus</name>
    <dbReference type="NCBI Taxonomy" id="5217"/>
    <lineage>
        <taxon>Eukaryota</taxon>
        <taxon>Fungi</taxon>
        <taxon>Dikarya</taxon>
        <taxon>Basidiomycota</taxon>
        <taxon>Agaricomycotina</taxon>
        <taxon>Tremellomycetes</taxon>
        <taxon>Tremellales</taxon>
        <taxon>Tremellaceae</taxon>
        <taxon>Tremella</taxon>
    </lineage>
</organism>
<dbReference type="FunCoup" id="A0A4Q1BJG1">
    <property type="interactions" value="584"/>
</dbReference>
<comment type="caution">
    <text evidence="1">The sequence shown here is derived from an EMBL/GenBank/DDBJ whole genome shotgun (WGS) entry which is preliminary data.</text>
</comment>
<sequence>MRGKKQRPTSIIALVISFLLLSSYILSQLGIHILPSSSSSSSSSTPLSSESIEVPEYKREAYVTFLSSGPDPEYFTSVRLQLFAIKHDPLTLDPIPRDVVIITYPSVPKHQCEQLSNEGAIIIPVEEITSIPNPWKDTDDHWRDVLGKLYVFNMTQYSRVMMLDGDMFLHKSLSGIWQDEHSWPKSGLAACGDGFAGHEIPQRNDPPFNSGFMMVVPDEDTFEELLEFRDYDHSWMDQAMLNSYFDQNGLHPWEPLDHKWVCNAPTMADIEFGIAV</sequence>
<proteinExistence type="predicted"/>
<keyword evidence="2" id="KW-1185">Reference proteome</keyword>
<evidence type="ECO:0000313" key="1">
    <source>
        <dbReference type="EMBL" id="RXK37776.1"/>
    </source>
</evidence>